<dbReference type="Gene3D" id="3.30.1310.20">
    <property type="entry name" value="PRTase-like"/>
    <property type="match status" value="1"/>
</dbReference>
<evidence type="ECO:0000259" key="1">
    <source>
        <dbReference type="Pfam" id="PF00156"/>
    </source>
</evidence>
<reference evidence="2 3" key="1">
    <citation type="journal article" date="2019" name="Int. J. Syst. Evol. Microbiol.">
        <title>The Global Catalogue of Microorganisms (GCM) 10K type strain sequencing project: providing services to taxonomists for standard genome sequencing and annotation.</title>
        <authorList>
            <consortium name="The Broad Institute Genomics Platform"/>
            <consortium name="The Broad Institute Genome Sequencing Center for Infectious Disease"/>
            <person name="Wu L."/>
            <person name="Ma J."/>
        </authorList>
    </citation>
    <scope>NUCLEOTIDE SEQUENCE [LARGE SCALE GENOMIC DNA]</scope>
    <source>
        <strain evidence="2 3">DSM 29988</strain>
    </source>
</reference>
<dbReference type="Gene3D" id="3.40.50.2020">
    <property type="match status" value="1"/>
</dbReference>
<keyword evidence="2" id="KW-0328">Glycosyltransferase</keyword>
<dbReference type="Proteomes" id="UP001596481">
    <property type="component" value="Unassembled WGS sequence"/>
</dbReference>
<dbReference type="Pfam" id="PF00156">
    <property type="entry name" value="Pribosyltran"/>
    <property type="match status" value="1"/>
</dbReference>
<dbReference type="SUPFAM" id="SSF53271">
    <property type="entry name" value="PRTase-like"/>
    <property type="match status" value="1"/>
</dbReference>
<dbReference type="CDD" id="cd06223">
    <property type="entry name" value="PRTases_typeI"/>
    <property type="match status" value="1"/>
</dbReference>
<evidence type="ECO:0000313" key="3">
    <source>
        <dbReference type="Proteomes" id="UP001596481"/>
    </source>
</evidence>
<evidence type="ECO:0000313" key="2">
    <source>
        <dbReference type="EMBL" id="MFC7204994.1"/>
    </source>
</evidence>
<feature type="domain" description="Phosphoribosyltransferase" evidence="1">
    <location>
        <begin position="10"/>
        <end position="178"/>
    </location>
</feature>
<dbReference type="EMBL" id="JBHTAA010000005">
    <property type="protein sequence ID" value="MFC7204994.1"/>
    <property type="molecule type" value="Genomic_DNA"/>
</dbReference>
<dbReference type="GO" id="GO:0016757">
    <property type="term" value="F:glycosyltransferase activity"/>
    <property type="evidence" value="ECO:0007669"/>
    <property type="project" value="UniProtKB-KW"/>
</dbReference>
<keyword evidence="2" id="KW-0808">Transferase</keyword>
<sequence length="210" mass="22125">MFADRIDAGRRLGEVLVERGETADVILAIPRGGLPVGREVADALDTPLDVVVASKVGAPNNPELAIGAVAGDGSVWWNDDLLTYFPVEEDYLERERQREAEAAREKVAMYRGGDPLPDLDGKRVVIVDDGIATGATVRACLRQVNAAGADHVVLAVPVAPEHSVAELEDECDEVVAVETPVVFGAVGAFYQNFAQVSDDDAVGYLGGAGA</sequence>
<proteinExistence type="predicted"/>
<name>A0ABD5ZIU9_9EURY</name>
<keyword evidence="3" id="KW-1185">Reference proteome</keyword>
<dbReference type="InterPro" id="IPR029057">
    <property type="entry name" value="PRTase-like"/>
</dbReference>
<dbReference type="InterPro" id="IPR000836">
    <property type="entry name" value="PRTase_dom"/>
</dbReference>
<dbReference type="RefSeq" id="WP_390225169.1">
    <property type="nucleotide sequence ID" value="NZ_JBHTAA010000005.1"/>
</dbReference>
<comment type="caution">
    <text evidence="2">The sequence shown here is derived from an EMBL/GenBank/DDBJ whole genome shotgun (WGS) entry which is preliminary data.</text>
</comment>
<accession>A0ABD5ZIU9</accession>
<dbReference type="AlphaFoldDB" id="A0ABD5ZIU9"/>
<gene>
    <name evidence="2" type="ORF">ACFQJC_15865</name>
</gene>
<protein>
    <submittedName>
        <fullName evidence="2">Phosphoribosyltransferase</fullName>
    </submittedName>
</protein>
<organism evidence="2 3">
    <name type="scientific">Haloferax namakaokahaiae</name>
    <dbReference type="NCBI Taxonomy" id="1748331"/>
    <lineage>
        <taxon>Archaea</taxon>
        <taxon>Methanobacteriati</taxon>
        <taxon>Methanobacteriota</taxon>
        <taxon>Stenosarchaea group</taxon>
        <taxon>Halobacteria</taxon>
        <taxon>Halobacteriales</taxon>
        <taxon>Haloferacaceae</taxon>
        <taxon>Haloferax</taxon>
    </lineage>
</organism>